<evidence type="ECO:0000313" key="5">
    <source>
        <dbReference type="Proteomes" id="UP000234845"/>
    </source>
</evidence>
<dbReference type="OrthoDB" id="9814639at2"/>
<dbReference type="PROSITE" id="PS51677">
    <property type="entry name" value="NODB"/>
    <property type="match status" value="1"/>
</dbReference>
<sequence length="313" mass="35228">MNLTHSALSLVGRALASGKLSILIYHQVLDAPDPMRPTEPTADIFEWQMALLARHCNPMPLADAVQHLREGSLPANTVCVTFDDGYVNNLTVAQPILEKYQIPATVYVATAFSRGENMWNDRVIHLFSDPARETLQLEDRVISLGSWEQRRSAAQQMLNELKYLPVEQRLDRVATLYQTSGVEEQAPLMMNPGQIRALSERGVEIGAHTVNHPILKELDADAQRREIDQSKADLESWVGQELKHFAYPNGIEGRDLDGSTVQHVQQAGFDTAVVTTKGTSDKSTSPFLLRRFTPWDRIPFRFHLRLVHNQVLS</sequence>
<evidence type="ECO:0000256" key="1">
    <source>
        <dbReference type="ARBA" id="ARBA00004613"/>
    </source>
</evidence>
<protein>
    <submittedName>
        <fullName evidence="4">Polysaccharide deacetylase</fullName>
    </submittedName>
</protein>
<keyword evidence="5" id="KW-1185">Reference proteome</keyword>
<accession>A0A2N5XZF8</accession>
<proteinExistence type="predicted"/>
<evidence type="ECO:0000259" key="3">
    <source>
        <dbReference type="PROSITE" id="PS51677"/>
    </source>
</evidence>
<dbReference type="InterPro" id="IPR051398">
    <property type="entry name" value="Polysacch_Deacetylase"/>
</dbReference>
<comment type="caution">
    <text evidence="4">The sequence shown here is derived from an EMBL/GenBank/DDBJ whole genome shotgun (WGS) entry which is preliminary data.</text>
</comment>
<dbReference type="AlphaFoldDB" id="A0A2N5XZF8"/>
<dbReference type="InterPro" id="IPR002509">
    <property type="entry name" value="NODB_dom"/>
</dbReference>
<dbReference type="GO" id="GO:0005975">
    <property type="term" value="P:carbohydrate metabolic process"/>
    <property type="evidence" value="ECO:0007669"/>
    <property type="project" value="InterPro"/>
</dbReference>
<organism evidence="4 5">
    <name type="scientific">Kineobactrum sediminis</name>
    <dbReference type="NCBI Taxonomy" id="1905677"/>
    <lineage>
        <taxon>Bacteria</taxon>
        <taxon>Pseudomonadati</taxon>
        <taxon>Pseudomonadota</taxon>
        <taxon>Gammaproteobacteria</taxon>
        <taxon>Cellvibrionales</taxon>
        <taxon>Halieaceae</taxon>
        <taxon>Kineobactrum</taxon>
    </lineage>
</organism>
<dbReference type="CDD" id="cd10918">
    <property type="entry name" value="CE4_NodB_like_5s_6s"/>
    <property type="match status" value="1"/>
</dbReference>
<comment type="subcellular location">
    <subcellularLocation>
        <location evidence="1">Secreted</location>
    </subcellularLocation>
</comment>
<dbReference type="Proteomes" id="UP000234845">
    <property type="component" value="Unassembled WGS sequence"/>
</dbReference>
<dbReference type="PANTHER" id="PTHR34216">
    <property type="match status" value="1"/>
</dbReference>
<dbReference type="RefSeq" id="WP_101522312.1">
    <property type="nucleotide sequence ID" value="NZ_PKLZ01000012.1"/>
</dbReference>
<dbReference type="InterPro" id="IPR011330">
    <property type="entry name" value="Glyco_hydro/deAcase_b/a-brl"/>
</dbReference>
<name>A0A2N5XZF8_9GAMM</name>
<evidence type="ECO:0000256" key="2">
    <source>
        <dbReference type="ARBA" id="ARBA00022729"/>
    </source>
</evidence>
<reference evidence="5" key="1">
    <citation type="submission" date="2017-11" db="EMBL/GenBank/DDBJ databases">
        <title>The draft genome sequence of Chromatocurvus sp. F02.</title>
        <authorList>
            <person name="Du Z.-J."/>
            <person name="Chang Y.-Q."/>
        </authorList>
    </citation>
    <scope>NUCLEOTIDE SEQUENCE [LARGE SCALE GENOMIC DNA]</scope>
    <source>
        <strain evidence="5">F02</strain>
    </source>
</reference>
<dbReference type="EMBL" id="PKLZ01000012">
    <property type="protein sequence ID" value="PLW81513.1"/>
    <property type="molecule type" value="Genomic_DNA"/>
</dbReference>
<gene>
    <name evidence="4" type="ORF">CWI75_14850</name>
</gene>
<dbReference type="Pfam" id="PF01522">
    <property type="entry name" value="Polysacc_deac_1"/>
    <property type="match status" value="2"/>
</dbReference>
<dbReference type="SUPFAM" id="SSF88713">
    <property type="entry name" value="Glycoside hydrolase/deacetylase"/>
    <property type="match status" value="1"/>
</dbReference>
<dbReference type="GO" id="GO:0005576">
    <property type="term" value="C:extracellular region"/>
    <property type="evidence" value="ECO:0007669"/>
    <property type="project" value="UniProtKB-SubCell"/>
</dbReference>
<evidence type="ECO:0000313" key="4">
    <source>
        <dbReference type="EMBL" id="PLW81513.1"/>
    </source>
</evidence>
<feature type="domain" description="NodB homology" evidence="3">
    <location>
        <begin position="76"/>
        <end position="313"/>
    </location>
</feature>
<dbReference type="Gene3D" id="3.20.20.370">
    <property type="entry name" value="Glycoside hydrolase/deacetylase"/>
    <property type="match status" value="1"/>
</dbReference>
<dbReference type="GO" id="GO:0016810">
    <property type="term" value="F:hydrolase activity, acting on carbon-nitrogen (but not peptide) bonds"/>
    <property type="evidence" value="ECO:0007669"/>
    <property type="project" value="InterPro"/>
</dbReference>
<dbReference type="PANTHER" id="PTHR34216:SF3">
    <property type="entry name" value="POLY-BETA-1,6-N-ACETYL-D-GLUCOSAMINE N-DEACETYLASE"/>
    <property type="match status" value="1"/>
</dbReference>
<keyword evidence="2" id="KW-0732">Signal</keyword>